<keyword evidence="3" id="KW-1185">Reference proteome</keyword>
<protein>
    <submittedName>
        <fullName evidence="2">Uncharacterized protein</fullName>
    </submittedName>
</protein>
<comment type="caution">
    <text evidence="2">The sequence shown here is derived from an EMBL/GenBank/DDBJ whole genome shotgun (WGS) entry which is preliminary data.</text>
</comment>
<sequence length="189" mass="18718">MKTLQAIQGVCGLGKWLGKLVVAGLLLAGAGQASAANLGTCSGTITTTYDPPITTVAQDVTATIVSNYVLCSSLVPLFVGTGTGVAVNEFKGATCAQIVTPTSTFGDKTITYSGGDTTTLAGSGATVARVDLGTSFAVTRTSAVTAGRFAGGNGVETAIVLKTSLASCSDLTPLAQTTGATTLEFVSVP</sequence>
<evidence type="ECO:0000313" key="2">
    <source>
        <dbReference type="EMBL" id="GLS05173.1"/>
    </source>
</evidence>
<accession>A0ABQ6BU01</accession>
<evidence type="ECO:0000256" key="1">
    <source>
        <dbReference type="SAM" id="SignalP"/>
    </source>
</evidence>
<feature type="chain" id="PRO_5045835835" evidence="1">
    <location>
        <begin position="36"/>
        <end position="189"/>
    </location>
</feature>
<dbReference type="RefSeq" id="WP_157235917.1">
    <property type="nucleotide sequence ID" value="NZ_BSOZ01000037.1"/>
</dbReference>
<dbReference type="Proteomes" id="UP001156836">
    <property type="component" value="Unassembled WGS sequence"/>
</dbReference>
<feature type="signal peptide" evidence="1">
    <location>
        <begin position="1"/>
        <end position="35"/>
    </location>
</feature>
<keyword evidence="1" id="KW-0732">Signal</keyword>
<organism evidence="2 3">
    <name type="scientific">Chitiniphilus shinanonensis</name>
    <dbReference type="NCBI Taxonomy" id="553088"/>
    <lineage>
        <taxon>Bacteria</taxon>
        <taxon>Pseudomonadati</taxon>
        <taxon>Pseudomonadota</taxon>
        <taxon>Betaproteobacteria</taxon>
        <taxon>Neisseriales</taxon>
        <taxon>Chitinibacteraceae</taxon>
        <taxon>Chitiniphilus</taxon>
    </lineage>
</organism>
<evidence type="ECO:0000313" key="3">
    <source>
        <dbReference type="Proteomes" id="UP001156836"/>
    </source>
</evidence>
<dbReference type="EMBL" id="BSOZ01000037">
    <property type="protein sequence ID" value="GLS05173.1"/>
    <property type="molecule type" value="Genomic_DNA"/>
</dbReference>
<reference evidence="3" key="1">
    <citation type="journal article" date="2019" name="Int. J. Syst. Evol. Microbiol.">
        <title>The Global Catalogue of Microorganisms (GCM) 10K type strain sequencing project: providing services to taxonomists for standard genome sequencing and annotation.</title>
        <authorList>
            <consortium name="The Broad Institute Genomics Platform"/>
            <consortium name="The Broad Institute Genome Sequencing Center for Infectious Disease"/>
            <person name="Wu L."/>
            <person name="Ma J."/>
        </authorList>
    </citation>
    <scope>NUCLEOTIDE SEQUENCE [LARGE SCALE GENOMIC DNA]</scope>
    <source>
        <strain evidence="3">NBRC 104970</strain>
    </source>
</reference>
<name>A0ABQ6BU01_9NEIS</name>
<gene>
    <name evidence="2" type="ORF">GCM10007860_23230</name>
</gene>
<proteinExistence type="predicted"/>